<feature type="non-terminal residue" evidence="1">
    <location>
        <position position="148"/>
    </location>
</feature>
<comment type="caution">
    <text evidence="1">The sequence shown here is derived from an EMBL/GenBank/DDBJ whole genome shotgun (WGS) entry which is preliminary data.</text>
</comment>
<proteinExistence type="predicted"/>
<keyword evidence="2" id="KW-1185">Reference proteome</keyword>
<organism evidence="1 2">
    <name type="scientific">Hygrophoropsis aurantiaca</name>
    <dbReference type="NCBI Taxonomy" id="72124"/>
    <lineage>
        <taxon>Eukaryota</taxon>
        <taxon>Fungi</taxon>
        <taxon>Dikarya</taxon>
        <taxon>Basidiomycota</taxon>
        <taxon>Agaricomycotina</taxon>
        <taxon>Agaricomycetes</taxon>
        <taxon>Agaricomycetidae</taxon>
        <taxon>Boletales</taxon>
        <taxon>Coniophorineae</taxon>
        <taxon>Hygrophoropsidaceae</taxon>
        <taxon>Hygrophoropsis</taxon>
    </lineage>
</organism>
<dbReference type="Proteomes" id="UP000790377">
    <property type="component" value="Unassembled WGS sequence"/>
</dbReference>
<evidence type="ECO:0000313" key="1">
    <source>
        <dbReference type="EMBL" id="KAH7906043.1"/>
    </source>
</evidence>
<dbReference type="EMBL" id="MU268079">
    <property type="protein sequence ID" value="KAH7906043.1"/>
    <property type="molecule type" value="Genomic_DNA"/>
</dbReference>
<gene>
    <name evidence="1" type="ORF">BJ138DRAFT_973674</name>
</gene>
<protein>
    <submittedName>
        <fullName evidence="1">Uncharacterized protein</fullName>
    </submittedName>
</protein>
<evidence type="ECO:0000313" key="2">
    <source>
        <dbReference type="Proteomes" id="UP000790377"/>
    </source>
</evidence>
<sequence>AQIIFATTRVGLRLPWGTTHASQDDVVGASLLLIGGDKPGSPWLLMKSNDANKALFIIRQLNVSGDPVRLVPVQSASVCPLEHFIRYEHGLKRINIYFEDAEMFYSFLAHSYTPRRCDDSFDKRRGAGLTIAILQPEWTSFDIPCEWP</sequence>
<name>A0ACB8A0B0_9AGAM</name>
<feature type="non-terminal residue" evidence="1">
    <location>
        <position position="1"/>
    </location>
</feature>
<accession>A0ACB8A0B0</accession>
<reference evidence="1" key="1">
    <citation type="journal article" date="2021" name="New Phytol.">
        <title>Evolutionary innovations through gain and loss of genes in the ectomycorrhizal Boletales.</title>
        <authorList>
            <person name="Wu G."/>
            <person name="Miyauchi S."/>
            <person name="Morin E."/>
            <person name="Kuo A."/>
            <person name="Drula E."/>
            <person name="Varga T."/>
            <person name="Kohler A."/>
            <person name="Feng B."/>
            <person name="Cao Y."/>
            <person name="Lipzen A."/>
            <person name="Daum C."/>
            <person name="Hundley H."/>
            <person name="Pangilinan J."/>
            <person name="Johnson J."/>
            <person name="Barry K."/>
            <person name="LaButti K."/>
            <person name="Ng V."/>
            <person name="Ahrendt S."/>
            <person name="Min B."/>
            <person name="Choi I.G."/>
            <person name="Park H."/>
            <person name="Plett J.M."/>
            <person name="Magnuson J."/>
            <person name="Spatafora J.W."/>
            <person name="Nagy L.G."/>
            <person name="Henrissat B."/>
            <person name="Grigoriev I.V."/>
            <person name="Yang Z.L."/>
            <person name="Xu J."/>
            <person name="Martin F.M."/>
        </authorList>
    </citation>
    <scope>NUCLEOTIDE SEQUENCE</scope>
    <source>
        <strain evidence="1">ATCC 28755</strain>
    </source>
</reference>